<dbReference type="InterPro" id="IPR001173">
    <property type="entry name" value="Glyco_trans_2-like"/>
</dbReference>
<dbReference type="CDD" id="cd00761">
    <property type="entry name" value="Glyco_tranf_GTA_type"/>
    <property type="match status" value="1"/>
</dbReference>
<dbReference type="SUPFAM" id="SSF53448">
    <property type="entry name" value="Nucleotide-diphospho-sugar transferases"/>
    <property type="match status" value="1"/>
</dbReference>
<gene>
    <name evidence="2" type="ORF">GKD95_10500</name>
</gene>
<dbReference type="PANTHER" id="PTHR22916:SF3">
    <property type="entry name" value="UDP-GLCNAC:BETAGAL BETA-1,3-N-ACETYLGLUCOSAMINYLTRANSFERASE-LIKE PROTEIN 1"/>
    <property type="match status" value="1"/>
</dbReference>
<dbReference type="PANTHER" id="PTHR22916">
    <property type="entry name" value="GLYCOSYLTRANSFERASE"/>
    <property type="match status" value="1"/>
</dbReference>
<dbReference type="Gene3D" id="3.90.550.10">
    <property type="entry name" value="Spore Coat Polysaccharide Biosynthesis Protein SpsA, Chain A"/>
    <property type="match status" value="1"/>
</dbReference>
<comment type="caution">
    <text evidence="2">The sequence shown here is derived from an EMBL/GenBank/DDBJ whole genome shotgun (WGS) entry which is preliminary data.</text>
</comment>
<dbReference type="InterPro" id="IPR029044">
    <property type="entry name" value="Nucleotide-diphossugar_trans"/>
</dbReference>
<dbReference type="RefSeq" id="WP_154277395.1">
    <property type="nucleotide sequence ID" value="NZ_WKQN01000010.1"/>
</dbReference>
<evidence type="ECO:0000313" key="3">
    <source>
        <dbReference type="Proteomes" id="UP000461506"/>
    </source>
</evidence>
<dbReference type="Pfam" id="PF00535">
    <property type="entry name" value="Glycos_transf_2"/>
    <property type="match status" value="1"/>
</dbReference>
<dbReference type="EMBL" id="WKQN01000010">
    <property type="protein sequence ID" value="MSC63748.1"/>
    <property type="molecule type" value="Genomic_DNA"/>
</dbReference>
<reference evidence="2 3" key="1">
    <citation type="journal article" date="2019" name="Nat. Med.">
        <title>A library of human gut bacterial isolates paired with longitudinal multiomics data enables mechanistic microbiome research.</title>
        <authorList>
            <person name="Poyet M."/>
            <person name="Groussin M."/>
            <person name="Gibbons S.M."/>
            <person name="Avila-Pacheco J."/>
            <person name="Jiang X."/>
            <person name="Kearney S.M."/>
            <person name="Perrotta A.R."/>
            <person name="Berdy B."/>
            <person name="Zhao S."/>
            <person name="Lieberman T.D."/>
            <person name="Swanson P.K."/>
            <person name="Smith M."/>
            <person name="Roesemann S."/>
            <person name="Alexander J.E."/>
            <person name="Rich S.A."/>
            <person name="Livny J."/>
            <person name="Vlamakis H."/>
            <person name="Clish C."/>
            <person name="Bullock K."/>
            <person name="Deik A."/>
            <person name="Scott J."/>
            <person name="Pierce K.A."/>
            <person name="Xavier R.J."/>
            <person name="Alm E.J."/>
        </authorList>
    </citation>
    <scope>NUCLEOTIDE SEQUENCE [LARGE SCALE GENOMIC DNA]</scope>
    <source>
        <strain evidence="2 3">BIOML-A1</strain>
    </source>
</reference>
<feature type="domain" description="Glycosyltransferase 2-like" evidence="1">
    <location>
        <begin position="3"/>
        <end position="105"/>
    </location>
</feature>
<evidence type="ECO:0000259" key="1">
    <source>
        <dbReference type="Pfam" id="PF00535"/>
    </source>
</evidence>
<dbReference type="AlphaFoldDB" id="A0A844DX07"/>
<name>A0A844DX07_9FIRM</name>
<accession>A0A844DX07</accession>
<keyword evidence="2" id="KW-0808">Transferase</keyword>
<proteinExistence type="predicted"/>
<evidence type="ECO:0000313" key="2">
    <source>
        <dbReference type="EMBL" id="MSC63748.1"/>
    </source>
</evidence>
<dbReference type="Proteomes" id="UP000461506">
    <property type="component" value="Unassembled WGS sequence"/>
</dbReference>
<organism evidence="2 3">
    <name type="scientific">Faecalibacterium prausnitzii</name>
    <dbReference type="NCBI Taxonomy" id="853"/>
    <lineage>
        <taxon>Bacteria</taxon>
        <taxon>Bacillati</taxon>
        <taxon>Bacillota</taxon>
        <taxon>Clostridia</taxon>
        <taxon>Eubacteriales</taxon>
        <taxon>Oscillospiraceae</taxon>
        <taxon>Faecalibacterium</taxon>
    </lineage>
</organism>
<sequence length="296" mass="34254">MISVFTPTYNRAYILPALYQSLQRQTCRNFEWIIVDDGSTDNTGELIASWQKDHNDFTIIYRKQQNGGKHTAINYGVALASYKWFFIVDSDDYLRDDAIERICSWTRKKLPQNIAADSGTTCFKNLETIGGQTKFKGDYCDCRNNERGKYGLLGDKAEVYRTDILKKYPFPVFKGEKFLSECAVWDKIALEGYKIRWYDYPLMVCEYLEDGLSAKVSGNDLEMKNFQGYIFITKQRMALYTGIERLRYLCAYSITAKKKGFNAKESAEILGIPPNRIRISLLINRAKPLIKKLINR</sequence>
<dbReference type="GO" id="GO:0016758">
    <property type="term" value="F:hexosyltransferase activity"/>
    <property type="evidence" value="ECO:0007669"/>
    <property type="project" value="UniProtKB-ARBA"/>
</dbReference>
<protein>
    <submittedName>
        <fullName evidence="2">Glycosyltransferase</fullName>
    </submittedName>
</protein>